<protein>
    <submittedName>
        <fullName evidence="1">Uncharacterized protein</fullName>
    </submittedName>
</protein>
<dbReference type="Proteomes" id="UP000431684">
    <property type="component" value="Unassembled WGS sequence"/>
</dbReference>
<name>A0A6I3XMH5_9BURK</name>
<reference evidence="1 2" key="1">
    <citation type="submission" date="2019-11" db="EMBL/GenBank/DDBJ databases">
        <title>Draft Genome Sequences of Six Type Strains of the Genus Massilia.</title>
        <authorList>
            <person name="Miess H."/>
            <person name="Frediansyah A."/>
            <person name="Goeker M."/>
            <person name="Gross H."/>
        </authorList>
    </citation>
    <scope>NUCLEOTIDE SEQUENCE [LARGE SCALE GENOMIC DNA]</scope>
    <source>
        <strain evidence="1 2">DSM 17513</strain>
    </source>
</reference>
<dbReference type="OrthoDB" id="9028651at2"/>
<proteinExistence type="predicted"/>
<dbReference type="EMBL" id="WNWM01000002">
    <property type="protein sequence ID" value="MUI14392.1"/>
    <property type="molecule type" value="Genomic_DNA"/>
</dbReference>
<dbReference type="RefSeq" id="WP_155710089.1">
    <property type="nucleotide sequence ID" value="NZ_BMWU01000031.1"/>
</dbReference>
<accession>A0A6I3XMH5</accession>
<sequence length="303" mass="35172">MITLNVNKELFKVEHWDDVLQRPGFTNNLDPTKHELGSIIGRYVFSDYVRCGLSDCHTPHGRGYLVATKDGRETNIGKDCGSKYFGVDFVEQARQFERDLEARDNREVLATAFFRLDELEARIETLRAGDHGARWIHRQVSALKNPAKIPTLITRTLEQMVRQRTRHLTASREANEKEIEQIEAMRGKKISRPYYLDEIVAEIQGLEALYQENDLRELLVVQLEEKIKEFKKVKIDDLQVKDLNRWSKWVQSIKPTLDTARDSVAFGRLLLTQSNLKPLLHKIDSADPRDEERLRGFLTTLPF</sequence>
<comment type="caution">
    <text evidence="1">The sequence shown here is derived from an EMBL/GenBank/DDBJ whole genome shotgun (WGS) entry which is preliminary data.</text>
</comment>
<gene>
    <name evidence="1" type="ORF">GJV26_18280</name>
</gene>
<keyword evidence="2" id="KW-1185">Reference proteome</keyword>
<dbReference type="AlphaFoldDB" id="A0A6I3XMH5"/>
<organism evidence="1 2">
    <name type="scientific">Pseudoduganella dura</name>
    <dbReference type="NCBI Taxonomy" id="321982"/>
    <lineage>
        <taxon>Bacteria</taxon>
        <taxon>Pseudomonadati</taxon>
        <taxon>Pseudomonadota</taxon>
        <taxon>Betaproteobacteria</taxon>
        <taxon>Burkholderiales</taxon>
        <taxon>Oxalobacteraceae</taxon>
        <taxon>Telluria group</taxon>
        <taxon>Pseudoduganella</taxon>
    </lineage>
</organism>
<evidence type="ECO:0000313" key="2">
    <source>
        <dbReference type="Proteomes" id="UP000431684"/>
    </source>
</evidence>
<evidence type="ECO:0000313" key="1">
    <source>
        <dbReference type="EMBL" id="MUI14392.1"/>
    </source>
</evidence>